<dbReference type="PROSITE" id="PS51318">
    <property type="entry name" value="TAT"/>
    <property type="match status" value="1"/>
</dbReference>
<evidence type="ECO:0000256" key="1">
    <source>
        <dbReference type="ARBA" id="ARBA00006247"/>
    </source>
</evidence>
<evidence type="ECO:0000313" key="8">
    <source>
        <dbReference type="EMBL" id="REE04212.1"/>
    </source>
</evidence>
<dbReference type="PANTHER" id="PTHR45962">
    <property type="entry name" value="N-FATTY-ACYL-AMINO ACID SYNTHASE/HYDROLASE PM20D1"/>
    <property type="match status" value="1"/>
</dbReference>
<feature type="region of interest" description="Disordered" evidence="6">
    <location>
        <begin position="1"/>
        <end position="28"/>
    </location>
</feature>
<evidence type="ECO:0000256" key="6">
    <source>
        <dbReference type="SAM" id="MobiDB-lite"/>
    </source>
</evidence>
<evidence type="ECO:0000259" key="7">
    <source>
        <dbReference type="Pfam" id="PF07687"/>
    </source>
</evidence>
<feature type="compositionally biased region" description="Low complexity" evidence="6">
    <location>
        <begin position="11"/>
        <end position="28"/>
    </location>
</feature>
<dbReference type="InterPro" id="IPR047177">
    <property type="entry name" value="Pept_M20A"/>
</dbReference>
<dbReference type="OrthoDB" id="7055905at2"/>
<sequence length="535" mass="57780">MSPSPAPFDPTPTSGADSTATATATATVAPKPAIRRRTFLGVGAAAFGATAIGTGALTGLTSSSRANAAATVPVEDRDPLNLLQRMLSFDTQNSGQGGKTRPHAEMLKAVWDRAGVDAEIIETPQPDNVHLIARIAGTGDAEPLLLLGHSDVVPVELENWSVDPFSGEVRDGEVYGRGALDMKGANAASISALLRHLQEGARFDRDIIILTDCDEEAGSFGSRWLAENHWDKINAGSVLTEGGWFLAQGDATTPMLITATRQDKVYFNLDITADGTATHSSKPMPDAAMVTLSRALADLGDWEAPVHLTDVTREYFQALAASTDDRRFAQAIRMLLSARSAKMRERAEKLMVSRSDYPYLHRALLRTTHAFVIQEAGYKENVIPSSATARLNCRAVPGGQKPRDFLQQVRRLLAERDVEVSIAAPEGTSEEDYLNELDQTWANPPADIDTDLFHALSGAAEATYPDAAFAPALFEAGTSLAPWRAEGIPGYGVYPYVLSNEQLIGMHGDDERIFVDALKTGTDFMYTVFERFRVG</sequence>
<feature type="domain" description="Peptidase M20 dimerisation" evidence="7">
    <location>
        <begin position="269"/>
        <end position="418"/>
    </location>
</feature>
<dbReference type="InterPro" id="IPR011650">
    <property type="entry name" value="Peptidase_M20_dimer"/>
</dbReference>
<dbReference type="PANTHER" id="PTHR45962:SF1">
    <property type="entry name" value="N-FATTY-ACYL-AMINO ACID SYNTHASE_HYDROLASE PM20D1"/>
    <property type="match status" value="1"/>
</dbReference>
<dbReference type="AlphaFoldDB" id="A0A3D9LDJ6"/>
<evidence type="ECO:0000256" key="3">
    <source>
        <dbReference type="ARBA" id="ARBA00022723"/>
    </source>
</evidence>
<comment type="similarity">
    <text evidence="1">Belongs to the peptidase M20A family.</text>
</comment>
<keyword evidence="9" id="KW-1185">Reference proteome</keyword>
<dbReference type="RefSeq" id="WP_115932183.1">
    <property type="nucleotide sequence ID" value="NZ_QREH01000001.1"/>
</dbReference>
<feature type="compositionally biased region" description="Pro residues" evidence="6">
    <location>
        <begin position="1"/>
        <end position="10"/>
    </location>
</feature>
<evidence type="ECO:0000256" key="5">
    <source>
        <dbReference type="ARBA" id="ARBA00022833"/>
    </source>
</evidence>
<organism evidence="8 9">
    <name type="scientific">Citricoccus muralis</name>
    <dbReference type="NCBI Taxonomy" id="169134"/>
    <lineage>
        <taxon>Bacteria</taxon>
        <taxon>Bacillati</taxon>
        <taxon>Actinomycetota</taxon>
        <taxon>Actinomycetes</taxon>
        <taxon>Micrococcales</taxon>
        <taxon>Micrococcaceae</taxon>
        <taxon>Citricoccus</taxon>
    </lineage>
</organism>
<keyword evidence="3" id="KW-0479">Metal-binding</keyword>
<dbReference type="InterPro" id="IPR001261">
    <property type="entry name" value="ArgE/DapE_CS"/>
</dbReference>
<dbReference type="Pfam" id="PF01546">
    <property type="entry name" value="Peptidase_M20"/>
    <property type="match status" value="1"/>
</dbReference>
<keyword evidence="2" id="KW-0645">Protease</keyword>
<name>A0A3D9LDJ6_9MICC</name>
<accession>A0A3D9LDJ6</accession>
<keyword evidence="5" id="KW-0862">Zinc</keyword>
<protein>
    <submittedName>
        <fullName evidence="8">Acetylornithine deacetylase/succinyl-diaminopimelate desuccinylase-like protein</fullName>
    </submittedName>
</protein>
<proteinExistence type="inferred from homology"/>
<comment type="caution">
    <text evidence="8">The sequence shown here is derived from an EMBL/GenBank/DDBJ whole genome shotgun (WGS) entry which is preliminary data.</text>
</comment>
<reference evidence="8 9" key="1">
    <citation type="submission" date="2018-07" db="EMBL/GenBank/DDBJ databases">
        <title>Sequencing the genomes of 1000 actinobacteria strains.</title>
        <authorList>
            <person name="Klenk H.-P."/>
        </authorList>
    </citation>
    <scope>NUCLEOTIDE SEQUENCE [LARGE SCALE GENOMIC DNA]</scope>
    <source>
        <strain evidence="8 9">DSM 14442</strain>
    </source>
</reference>
<gene>
    <name evidence="8" type="ORF">C8E99_2039</name>
</gene>
<dbReference type="PROSITE" id="PS00758">
    <property type="entry name" value="ARGE_DAPE_CPG2_1"/>
    <property type="match status" value="1"/>
</dbReference>
<dbReference type="Pfam" id="PF07687">
    <property type="entry name" value="M20_dimer"/>
    <property type="match status" value="1"/>
</dbReference>
<evidence type="ECO:0000256" key="4">
    <source>
        <dbReference type="ARBA" id="ARBA00022801"/>
    </source>
</evidence>
<dbReference type="SUPFAM" id="SSF53187">
    <property type="entry name" value="Zn-dependent exopeptidases"/>
    <property type="match status" value="1"/>
</dbReference>
<dbReference type="GO" id="GO:0006508">
    <property type="term" value="P:proteolysis"/>
    <property type="evidence" value="ECO:0007669"/>
    <property type="project" value="UniProtKB-KW"/>
</dbReference>
<dbReference type="EMBL" id="QREH01000001">
    <property type="protein sequence ID" value="REE04212.1"/>
    <property type="molecule type" value="Genomic_DNA"/>
</dbReference>
<dbReference type="InterPro" id="IPR006311">
    <property type="entry name" value="TAT_signal"/>
</dbReference>
<dbReference type="Gene3D" id="3.30.70.360">
    <property type="match status" value="1"/>
</dbReference>
<dbReference type="GO" id="GO:0008233">
    <property type="term" value="F:peptidase activity"/>
    <property type="evidence" value="ECO:0007669"/>
    <property type="project" value="UniProtKB-KW"/>
</dbReference>
<dbReference type="Proteomes" id="UP000256727">
    <property type="component" value="Unassembled WGS sequence"/>
</dbReference>
<evidence type="ECO:0000256" key="2">
    <source>
        <dbReference type="ARBA" id="ARBA00022670"/>
    </source>
</evidence>
<dbReference type="InterPro" id="IPR002933">
    <property type="entry name" value="Peptidase_M20"/>
</dbReference>
<dbReference type="GO" id="GO:0046872">
    <property type="term" value="F:metal ion binding"/>
    <property type="evidence" value="ECO:0007669"/>
    <property type="project" value="UniProtKB-KW"/>
</dbReference>
<dbReference type="Gene3D" id="3.40.630.10">
    <property type="entry name" value="Zn peptidases"/>
    <property type="match status" value="1"/>
</dbReference>
<keyword evidence="4" id="KW-0378">Hydrolase</keyword>
<dbReference type="Gene3D" id="1.10.150.900">
    <property type="match status" value="1"/>
</dbReference>
<evidence type="ECO:0000313" key="9">
    <source>
        <dbReference type="Proteomes" id="UP000256727"/>
    </source>
</evidence>